<dbReference type="Pfam" id="PF11154">
    <property type="entry name" value="DUF2934"/>
    <property type="match status" value="1"/>
</dbReference>
<gene>
    <name evidence="2" type="ORF">NSPZN2_130058</name>
</gene>
<name>A0ABM8R9A0_9BACT</name>
<protein>
    <recommendedName>
        <fullName evidence="4">DUF2934 domain-containing protein</fullName>
    </recommendedName>
</protein>
<proteinExistence type="predicted"/>
<evidence type="ECO:0000313" key="3">
    <source>
        <dbReference type="Proteomes" id="UP000675880"/>
    </source>
</evidence>
<evidence type="ECO:0000313" key="2">
    <source>
        <dbReference type="EMBL" id="CAE6740325.1"/>
    </source>
</evidence>
<accession>A0ABM8R9A0</accession>
<dbReference type="Proteomes" id="UP000675880">
    <property type="component" value="Unassembled WGS sequence"/>
</dbReference>
<dbReference type="EMBL" id="CAJNBJ010000005">
    <property type="protein sequence ID" value="CAE6740325.1"/>
    <property type="molecule type" value="Genomic_DNA"/>
</dbReference>
<organism evidence="2 3">
    <name type="scientific">Nitrospira defluvii</name>
    <dbReference type="NCBI Taxonomy" id="330214"/>
    <lineage>
        <taxon>Bacteria</taxon>
        <taxon>Pseudomonadati</taxon>
        <taxon>Nitrospirota</taxon>
        <taxon>Nitrospiria</taxon>
        <taxon>Nitrospirales</taxon>
        <taxon>Nitrospiraceae</taxon>
        <taxon>Nitrospira</taxon>
    </lineage>
</organism>
<feature type="compositionally biased region" description="Basic and acidic residues" evidence="1">
    <location>
        <begin position="1"/>
        <end position="12"/>
    </location>
</feature>
<feature type="region of interest" description="Disordered" evidence="1">
    <location>
        <begin position="1"/>
        <end position="21"/>
    </location>
</feature>
<dbReference type="RefSeq" id="WP_213041998.1">
    <property type="nucleotide sequence ID" value="NZ_CAJNBJ010000005.1"/>
</dbReference>
<evidence type="ECO:0008006" key="4">
    <source>
        <dbReference type="Google" id="ProtNLM"/>
    </source>
</evidence>
<sequence length="86" mass="9555">MAKANVTKDVKNPKTNATQQGALQARATLAGGAMGTAIELPNGMRDRIAQKAHELWEQRGYREGHDLEDWLEAEAIVMDEIHEARE</sequence>
<keyword evidence="3" id="KW-1185">Reference proteome</keyword>
<dbReference type="InterPro" id="IPR021327">
    <property type="entry name" value="DUF2934"/>
</dbReference>
<reference evidence="2 3" key="1">
    <citation type="submission" date="2021-02" db="EMBL/GenBank/DDBJ databases">
        <authorList>
            <person name="Han P."/>
        </authorList>
    </citation>
    <scope>NUCLEOTIDE SEQUENCE [LARGE SCALE GENOMIC DNA]</scope>
    <source>
        <strain evidence="2">Candidatus Nitrospira sp. ZN2</strain>
    </source>
</reference>
<evidence type="ECO:0000256" key="1">
    <source>
        <dbReference type="SAM" id="MobiDB-lite"/>
    </source>
</evidence>
<comment type="caution">
    <text evidence="2">The sequence shown here is derived from an EMBL/GenBank/DDBJ whole genome shotgun (WGS) entry which is preliminary data.</text>
</comment>